<proteinExistence type="predicted"/>
<comment type="caution">
    <text evidence="1">The sequence shown here is derived from an EMBL/GenBank/DDBJ whole genome shotgun (WGS) entry which is preliminary data.</text>
</comment>
<protein>
    <submittedName>
        <fullName evidence="1">Uncharacterized protein</fullName>
    </submittedName>
</protein>
<accession>A0A9P8TK11</accession>
<evidence type="ECO:0000313" key="2">
    <source>
        <dbReference type="Proteomes" id="UP000774326"/>
    </source>
</evidence>
<evidence type="ECO:0000313" key="1">
    <source>
        <dbReference type="EMBL" id="KAH3681545.1"/>
    </source>
</evidence>
<reference evidence="1" key="2">
    <citation type="submission" date="2021-01" db="EMBL/GenBank/DDBJ databases">
        <authorList>
            <person name="Schikora-Tamarit M.A."/>
        </authorList>
    </citation>
    <scope>NUCLEOTIDE SEQUENCE</scope>
    <source>
        <strain evidence="1">CBS2887</strain>
    </source>
</reference>
<keyword evidence="2" id="KW-1185">Reference proteome</keyword>
<reference evidence="1" key="1">
    <citation type="journal article" date="2021" name="Open Biol.">
        <title>Shared evolutionary footprints suggest mitochondrial oxidative damage underlies multiple complex I losses in fungi.</title>
        <authorList>
            <person name="Schikora-Tamarit M.A."/>
            <person name="Marcet-Houben M."/>
            <person name="Nosek J."/>
            <person name="Gabaldon T."/>
        </authorList>
    </citation>
    <scope>NUCLEOTIDE SEQUENCE</scope>
    <source>
        <strain evidence="1">CBS2887</strain>
    </source>
</reference>
<gene>
    <name evidence="1" type="ORF">WICPIJ_007490</name>
</gene>
<sequence>MDKPPEPKTKTFFGWTLGWAAKLSANKPPGNSTAFKTFDCLVELDREEWQRVVVDTLVGTVVGVDKQFLPATAQGVDVNSVTVVLGGDIPKIGMFWAATTFLICSTVDCITDGSPGPLDKNKPSYWPASDSKSWFHGTTFNSTPLLTKHLIWLYFIPMSKAKILKVLPSGPLTSGVSAFGVYKTGLGVETLATKFLTFGSSHSGISKCLVQLVEVASSTVALSVWTAILPNMEPDCLKCLVKALVSTPYMAGMFCSFNQVPKEDLAKKWENSSV</sequence>
<dbReference type="AlphaFoldDB" id="A0A9P8TK11"/>
<dbReference type="Proteomes" id="UP000774326">
    <property type="component" value="Unassembled WGS sequence"/>
</dbReference>
<name>A0A9P8TK11_WICPI</name>
<organism evidence="1 2">
    <name type="scientific">Wickerhamomyces pijperi</name>
    <name type="common">Yeast</name>
    <name type="synonym">Pichia pijperi</name>
    <dbReference type="NCBI Taxonomy" id="599730"/>
    <lineage>
        <taxon>Eukaryota</taxon>
        <taxon>Fungi</taxon>
        <taxon>Dikarya</taxon>
        <taxon>Ascomycota</taxon>
        <taxon>Saccharomycotina</taxon>
        <taxon>Saccharomycetes</taxon>
        <taxon>Phaffomycetales</taxon>
        <taxon>Wickerhamomycetaceae</taxon>
        <taxon>Wickerhamomyces</taxon>
    </lineage>
</organism>
<dbReference type="EMBL" id="JAEUBG010004389">
    <property type="protein sequence ID" value="KAH3681545.1"/>
    <property type="molecule type" value="Genomic_DNA"/>
</dbReference>